<dbReference type="OrthoDB" id="1357763at2"/>
<dbReference type="STRING" id="388950.GCA_001611675_03333"/>
<dbReference type="GO" id="GO:0003700">
    <property type="term" value="F:DNA-binding transcription factor activity"/>
    <property type="evidence" value="ECO:0007669"/>
    <property type="project" value="TreeGrafter"/>
</dbReference>
<evidence type="ECO:0000259" key="7">
    <source>
        <dbReference type="PROSITE" id="PS50943"/>
    </source>
</evidence>
<dbReference type="EMBL" id="FPCA01000001">
    <property type="protein sequence ID" value="SFU35480.1"/>
    <property type="molecule type" value="Genomic_DNA"/>
</dbReference>
<dbReference type="Gene3D" id="1.10.260.40">
    <property type="entry name" value="lambda repressor-like DNA-binding domains"/>
    <property type="match status" value="1"/>
</dbReference>
<evidence type="ECO:0000256" key="4">
    <source>
        <dbReference type="ARBA" id="ARBA00023125"/>
    </source>
</evidence>
<name>A0A1I7FH10_9BACT</name>
<dbReference type="InterPro" id="IPR050807">
    <property type="entry name" value="TransReg_Diox_bact_type"/>
</dbReference>
<keyword evidence="2 6" id="KW-0812">Transmembrane</keyword>
<feature type="transmembrane region" description="Helical" evidence="6">
    <location>
        <begin position="130"/>
        <end position="162"/>
    </location>
</feature>
<protein>
    <submittedName>
        <fullName evidence="8">Uncharacterized conserved protein, Tic20 family</fullName>
    </submittedName>
</protein>
<dbReference type="InterPro" id="IPR001387">
    <property type="entry name" value="Cro/C1-type_HTH"/>
</dbReference>
<dbReference type="Pfam" id="PF01381">
    <property type="entry name" value="HTH_3"/>
    <property type="match status" value="1"/>
</dbReference>
<dbReference type="GO" id="GO:0003677">
    <property type="term" value="F:DNA binding"/>
    <property type="evidence" value="ECO:0007669"/>
    <property type="project" value="UniProtKB-KW"/>
</dbReference>
<sequence length="187" mass="21103">MKSTIAQNLLRCRKKKGLTQEQLSEYSGVTVRTIQRIENAKVEPHLQTLSLLAQCLEVKVEELSYAGSADETAPSETALRKWLSLFHLLPLVGVILPFANLILPFILWAYKRDEHPLFDEHGRAVVNFQLTVTLASMLGIVLLVLLFPIGLLLLILTAAYALTLSFWNAKKIIKNQGYNYPLSIRFL</sequence>
<keyword evidence="3 6" id="KW-1133">Transmembrane helix</keyword>
<keyword evidence="9" id="KW-1185">Reference proteome</keyword>
<gene>
    <name evidence="8" type="ORF">SAMN04487941_0195</name>
</gene>
<dbReference type="RefSeq" id="WP_068839192.1">
    <property type="nucleotide sequence ID" value="NZ_BMXC01000001.1"/>
</dbReference>
<organism evidence="8 9">
    <name type="scientific">Pontibacter akesuensis</name>
    <dbReference type="NCBI Taxonomy" id="388950"/>
    <lineage>
        <taxon>Bacteria</taxon>
        <taxon>Pseudomonadati</taxon>
        <taxon>Bacteroidota</taxon>
        <taxon>Cytophagia</taxon>
        <taxon>Cytophagales</taxon>
        <taxon>Hymenobacteraceae</taxon>
        <taxon>Pontibacter</taxon>
    </lineage>
</organism>
<feature type="domain" description="HTH cro/C1-type" evidence="7">
    <location>
        <begin position="9"/>
        <end position="63"/>
    </location>
</feature>
<dbReference type="PANTHER" id="PTHR46797">
    <property type="entry name" value="HTH-TYPE TRANSCRIPTIONAL REGULATOR"/>
    <property type="match status" value="1"/>
</dbReference>
<evidence type="ECO:0000256" key="3">
    <source>
        <dbReference type="ARBA" id="ARBA00022989"/>
    </source>
</evidence>
<dbReference type="Pfam" id="PF09685">
    <property type="entry name" value="MamF_MmsF"/>
    <property type="match status" value="1"/>
</dbReference>
<evidence type="ECO:0000256" key="5">
    <source>
        <dbReference type="ARBA" id="ARBA00023136"/>
    </source>
</evidence>
<evidence type="ECO:0000256" key="2">
    <source>
        <dbReference type="ARBA" id="ARBA00022692"/>
    </source>
</evidence>
<dbReference type="Proteomes" id="UP000182491">
    <property type="component" value="Unassembled WGS sequence"/>
</dbReference>
<reference evidence="9" key="1">
    <citation type="submission" date="2016-10" db="EMBL/GenBank/DDBJ databases">
        <authorList>
            <person name="Varghese N."/>
        </authorList>
    </citation>
    <scope>NUCLEOTIDE SEQUENCE [LARGE SCALE GENOMIC DNA]</scope>
    <source>
        <strain evidence="9">DSM 18820</strain>
    </source>
</reference>
<dbReference type="SUPFAM" id="SSF47413">
    <property type="entry name" value="lambda repressor-like DNA-binding domains"/>
    <property type="match status" value="1"/>
</dbReference>
<proteinExistence type="predicted"/>
<dbReference type="GO" id="GO:0005829">
    <property type="term" value="C:cytosol"/>
    <property type="evidence" value="ECO:0007669"/>
    <property type="project" value="TreeGrafter"/>
</dbReference>
<evidence type="ECO:0000256" key="6">
    <source>
        <dbReference type="SAM" id="Phobius"/>
    </source>
</evidence>
<feature type="transmembrane region" description="Helical" evidence="6">
    <location>
        <begin position="88"/>
        <end position="110"/>
    </location>
</feature>
<keyword evidence="5 6" id="KW-0472">Membrane</keyword>
<evidence type="ECO:0000313" key="8">
    <source>
        <dbReference type="EMBL" id="SFU35480.1"/>
    </source>
</evidence>
<keyword evidence="4" id="KW-0238">DNA-binding</keyword>
<dbReference type="SMART" id="SM00530">
    <property type="entry name" value="HTH_XRE"/>
    <property type="match status" value="1"/>
</dbReference>
<dbReference type="PANTHER" id="PTHR46797:SF1">
    <property type="entry name" value="METHYLPHOSPHONATE SYNTHASE"/>
    <property type="match status" value="1"/>
</dbReference>
<accession>A0A1I7FH10</accession>
<dbReference type="InterPro" id="IPR019109">
    <property type="entry name" value="MamF_MmsF"/>
</dbReference>
<dbReference type="InterPro" id="IPR010982">
    <property type="entry name" value="Lambda_DNA-bd_dom_sf"/>
</dbReference>
<dbReference type="PROSITE" id="PS50943">
    <property type="entry name" value="HTH_CROC1"/>
    <property type="match status" value="1"/>
</dbReference>
<dbReference type="CDD" id="cd00093">
    <property type="entry name" value="HTH_XRE"/>
    <property type="match status" value="1"/>
</dbReference>
<evidence type="ECO:0000256" key="1">
    <source>
        <dbReference type="ARBA" id="ARBA00004141"/>
    </source>
</evidence>
<comment type="subcellular location">
    <subcellularLocation>
        <location evidence="1">Membrane</location>
        <topology evidence="1">Multi-pass membrane protein</topology>
    </subcellularLocation>
</comment>
<evidence type="ECO:0000313" key="9">
    <source>
        <dbReference type="Proteomes" id="UP000182491"/>
    </source>
</evidence>
<dbReference type="AlphaFoldDB" id="A0A1I7FH10"/>